<name>A0A4C1YBN8_EUMVA</name>
<proteinExistence type="predicted"/>
<keyword evidence="2" id="KW-1185">Reference proteome</keyword>
<protein>
    <submittedName>
        <fullName evidence="1">Uncharacterized protein</fullName>
    </submittedName>
</protein>
<accession>A0A4C1YBN8</accession>
<evidence type="ECO:0000313" key="1">
    <source>
        <dbReference type="EMBL" id="GBP72364.1"/>
    </source>
</evidence>
<reference evidence="1 2" key="1">
    <citation type="journal article" date="2019" name="Commun. Biol.">
        <title>The bagworm genome reveals a unique fibroin gene that provides high tensile strength.</title>
        <authorList>
            <person name="Kono N."/>
            <person name="Nakamura H."/>
            <person name="Ohtoshi R."/>
            <person name="Tomita M."/>
            <person name="Numata K."/>
            <person name="Arakawa K."/>
        </authorList>
    </citation>
    <scope>NUCLEOTIDE SEQUENCE [LARGE SCALE GENOMIC DNA]</scope>
</reference>
<dbReference type="Proteomes" id="UP000299102">
    <property type="component" value="Unassembled WGS sequence"/>
</dbReference>
<gene>
    <name evidence="1" type="ORF">EVAR_55132_1</name>
</gene>
<comment type="caution">
    <text evidence="1">The sequence shown here is derived from an EMBL/GenBank/DDBJ whole genome shotgun (WGS) entry which is preliminary data.</text>
</comment>
<evidence type="ECO:0000313" key="2">
    <source>
        <dbReference type="Proteomes" id="UP000299102"/>
    </source>
</evidence>
<organism evidence="1 2">
    <name type="scientific">Eumeta variegata</name>
    <name type="common">Bagworm moth</name>
    <name type="synonym">Eumeta japonica</name>
    <dbReference type="NCBI Taxonomy" id="151549"/>
    <lineage>
        <taxon>Eukaryota</taxon>
        <taxon>Metazoa</taxon>
        <taxon>Ecdysozoa</taxon>
        <taxon>Arthropoda</taxon>
        <taxon>Hexapoda</taxon>
        <taxon>Insecta</taxon>
        <taxon>Pterygota</taxon>
        <taxon>Neoptera</taxon>
        <taxon>Endopterygota</taxon>
        <taxon>Lepidoptera</taxon>
        <taxon>Glossata</taxon>
        <taxon>Ditrysia</taxon>
        <taxon>Tineoidea</taxon>
        <taxon>Psychidae</taxon>
        <taxon>Oiketicinae</taxon>
        <taxon>Eumeta</taxon>
    </lineage>
</organism>
<dbReference type="EMBL" id="BGZK01001142">
    <property type="protein sequence ID" value="GBP72364.1"/>
    <property type="molecule type" value="Genomic_DNA"/>
</dbReference>
<dbReference type="AlphaFoldDB" id="A0A4C1YBN8"/>
<sequence length="146" mass="16570">MLPPRAFHEQCRCSCTHLDRCIIRYPHLELILYRIHDTPLSGHTPFDMVGSVLCKVKGDGLDCAIVNESRERSYLLVLTVEAATKGQQANSYSERKPSCRSPRCHHIGDDSLHRPPDPYYTSEEPQRLKAQASKSEMKDCVNVGFI</sequence>